<dbReference type="Gene3D" id="2.60.120.680">
    <property type="entry name" value="GOLD domain"/>
    <property type="match status" value="1"/>
</dbReference>
<dbReference type="PANTHER" id="PTHR23117">
    <property type="entry name" value="GUANYLATE KINASE-RELATED"/>
    <property type="match status" value="1"/>
</dbReference>
<evidence type="ECO:0000313" key="3">
    <source>
        <dbReference type="EMBL" id="KAL3785601.1"/>
    </source>
</evidence>
<feature type="region of interest" description="Disordered" evidence="2">
    <location>
        <begin position="202"/>
        <end position="242"/>
    </location>
</feature>
<accession>A0ABD3PE58</accession>
<dbReference type="SUPFAM" id="SSF52540">
    <property type="entry name" value="P-loop containing nucleoside triphosphate hydrolases"/>
    <property type="match status" value="1"/>
</dbReference>
<dbReference type="AlphaFoldDB" id="A0ABD3PE58"/>
<gene>
    <name evidence="3" type="ORF">HJC23_004749</name>
</gene>
<proteinExistence type="predicted"/>
<evidence type="ECO:0000313" key="4">
    <source>
        <dbReference type="Proteomes" id="UP001516023"/>
    </source>
</evidence>
<organism evidence="3 4">
    <name type="scientific">Cyclotella cryptica</name>
    <dbReference type="NCBI Taxonomy" id="29204"/>
    <lineage>
        <taxon>Eukaryota</taxon>
        <taxon>Sar</taxon>
        <taxon>Stramenopiles</taxon>
        <taxon>Ochrophyta</taxon>
        <taxon>Bacillariophyta</taxon>
        <taxon>Coscinodiscophyceae</taxon>
        <taxon>Thalassiosirophycidae</taxon>
        <taxon>Stephanodiscales</taxon>
        <taxon>Stephanodiscaceae</taxon>
        <taxon>Cyclotella</taxon>
    </lineage>
</organism>
<feature type="region of interest" description="Disordered" evidence="2">
    <location>
        <begin position="71"/>
        <end position="103"/>
    </location>
</feature>
<dbReference type="Gene3D" id="3.40.50.300">
    <property type="entry name" value="P-loop containing nucleotide triphosphate hydrolases"/>
    <property type="match status" value="1"/>
</dbReference>
<evidence type="ECO:0000256" key="2">
    <source>
        <dbReference type="SAM" id="MobiDB-lite"/>
    </source>
</evidence>
<dbReference type="EMBL" id="JABMIG020000213">
    <property type="protein sequence ID" value="KAL3785601.1"/>
    <property type="molecule type" value="Genomic_DNA"/>
</dbReference>
<evidence type="ECO:0000256" key="1">
    <source>
        <dbReference type="SAM" id="Coils"/>
    </source>
</evidence>
<keyword evidence="4" id="KW-1185">Reference proteome</keyword>
<feature type="coiled-coil region" evidence="1">
    <location>
        <begin position="315"/>
        <end position="475"/>
    </location>
</feature>
<reference evidence="3 4" key="1">
    <citation type="journal article" date="2020" name="G3 (Bethesda)">
        <title>Improved Reference Genome for Cyclotella cryptica CCMP332, a Model for Cell Wall Morphogenesis, Salinity Adaptation, and Lipid Production in Diatoms (Bacillariophyta).</title>
        <authorList>
            <person name="Roberts W.R."/>
            <person name="Downey K.M."/>
            <person name="Ruck E.C."/>
            <person name="Traller J.C."/>
            <person name="Alverson A.J."/>
        </authorList>
    </citation>
    <scope>NUCLEOTIDE SEQUENCE [LARGE SCALE GENOMIC DNA]</scope>
    <source>
        <strain evidence="3 4">CCMP332</strain>
    </source>
</reference>
<comment type="caution">
    <text evidence="3">The sequence shown here is derived from an EMBL/GenBank/DDBJ whole genome shotgun (WGS) entry which is preliminary data.</text>
</comment>
<dbReference type="Proteomes" id="UP001516023">
    <property type="component" value="Unassembled WGS sequence"/>
</dbReference>
<feature type="compositionally biased region" description="Polar residues" evidence="2">
    <location>
        <begin position="78"/>
        <end position="93"/>
    </location>
</feature>
<keyword evidence="1" id="KW-0175">Coiled coil</keyword>
<dbReference type="PANTHER" id="PTHR23117:SF13">
    <property type="entry name" value="GUANYLATE KINASE"/>
    <property type="match status" value="1"/>
</dbReference>
<dbReference type="InterPro" id="IPR027417">
    <property type="entry name" value="P-loop_NTPase"/>
</dbReference>
<sequence>MEALEARLRGRNTEDESSILRRLANAKAELDYGLAEGNFDKVFVNDDLEKTCEDMAKQFVEWYPDLLGKKLPLEPPSDNGTGSGSSEGVTPETNLPPPIVDPLSLPKTEDGLKALLAEIDQDCPLEGYSQAQLTYQASGIYVKAGKKLDIALPPVEQDGSKVEWTVTLVDEHSEQLDLEFGLAVIVDGEEVMVREMGRILSPSISKTEEEETDEERTNTNEGDTSNGEDDQEGGATPSAKGKFTVANSAPVTVVIKLDNSYSWFTPKKINYSFTIIPPVDDNMIQRSIRAKSVLPRILEAKAAAVKARDNEKARSDALERIRLEMMEKLDQLNKQLECGKQSIQEIHKSAEEAEQKANQKANEIKETLSAVKKEEQSIESCSKQIVALEEECARLKKQWEELKLERQVRQEEKVQLETQAEACRQQRIQLQADIVAKREEEKSKSAELASLEMDLSLMRDNLNDLEKEKNARRAEEKSFVEEVSFFQKQLDAIKLRFIEPKS</sequence>
<protein>
    <recommendedName>
        <fullName evidence="5">GOLD domain-containing protein</fullName>
    </recommendedName>
</protein>
<evidence type="ECO:0008006" key="5">
    <source>
        <dbReference type="Google" id="ProtNLM"/>
    </source>
</evidence>
<name>A0ABD3PE58_9STRA</name>